<evidence type="ECO:0000259" key="5">
    <source>
        <dbReference type="Pfam" id="PF04389"/>
    </source>
</evidence>
<dbReference type="AlphaFoldDB" id="A0A257LU64"/>
<dbReference type="InterPro" id="IPR001261">
    <property type="entry name" value="ArgE/DapE_CS"/>
</dbReference>
<dbReference type="PANTHER" id="PTHR42994:SF2">
    <property type="entry name" value="PEPTIDASE"/>
    <property type="match status" value="1"/>
</dbReference>
<dbReference type="PANTHER" id="PTHR42994">
    <property type="entry name" value="PEPTIDASE T"/>
    <property type="match status" value="1"/>
</dbReference>
<protein>
    <submittedName>
        <fullName evidence="7">Peptidase</fullName>
    </submittedName>
</protein>
<organism evidence="7 8">
    <name type="scientific">candidate division WOR-3 bacterium 4484_18</name>
    <dbReference type="NCBI Taxonomy" id="2020626"/>
    <lineage>
        <taxon>Bacteria</taxon>
        <taxon>Bacteria division WOR-3</taxon>
    </lineage>
</organism>
<keyword evidence="3" id="KW-0378">Hydrolase</keyword>
<dbReference type="InterPro" id="IPR007484">
    <property type="entry name" value="Peptidase_M28"/>
</dbReference>
<proteinExistence type="predicted"/>
<dbReference type="EMBL" id="NMUJ01000033">
    <property type="protein sequence ID" value="OYV02962.1"/>
    <property type="molecule type" value="Genomic_DNA"/>
</dbReference>
<evidence type="ECO:0000256" key="3">
    <source>
        <dbReference type="ARBA" id="ARBA00022801"/>
    </source>
</evidence>
<evidence type="ECO:0000256" key="1">
    <source>
        <dbReference type="ARBA" id="ARBA00001947"/>
    </source>
</evidence>
<dbReference type="InterPro" id="IPR011650">
    <property type="entry name" value="Peptidase_M20_dimer"/>
</dbReference>
<dbReference type="SUPFAM" id="SSF53187">
    <property type="entry name" value="Zn-dependent exopeptidases"/>
    <property type="match status" value="1"/>
</dbReference>
<dbReference type="Gene3D" id="3.40.630.10">
    <property type="entry name" value="Zn peptidases"/>
    <property type="match status" value="1"/>
</dbReference>
<evidence type="ECO:0000313" key="8">
    <source>
        <dbReference type="Proteomes" id="UP000216312"/>
    </source>
</evidence>
<evidence type="ECO:0000313" key="7">
    <source>
        <dbReference type="EMBL" id="OYV02962.1"/>
    </source>
</evidence>
<dbReference type="Proteomes" id="UP000216312">
    <property type="component" value="Unassembled WGS sequence"/>
</dbReference>
<dbReference type="SUPFAM" id="SSF55031">
    <property type="entry name" value="Bacterial exopeptidase dimerisation domain"/>
    <property type="match status" value="1"/>
</dbReference>
<dbReference type="InterPro" id="IPR036264">
    <property type="entry name" value="Bact_exopeptidase_dim_dom"/>
</dbReference>
<evidence type="ECO:0000256" key="2">
    <source>
        <dbReference type="ARBA" id="ARBA00022723"/>
    </source>
</evidence>
<name>A0A257LU64_UNCW3</name>
<comment type="cofactor">
    <cofactor evidence="1">
        <name>Zn(2+)</name>
        <dbReference type="ChEBI" id="CHEBI:29105"/>
    </cofactor>
</comment>
<keyword evidence="2" id="KW-0479">Metal-binding</keyword>
<dbReference type="Pfam" id="PF07687">
    <property type="entry name" value="M20_dimer"/>
    <property type="match status" value="1"/>
</dbReference>
<dbReference type="GO" id="GO:0046872">
    <property type="term" value="F:metal ion binding"/>
    <property type="evidence" value="ECO:0007669"/>
    <property type="project" value="UniProtKB-KW"/>
</dbReference>
<reference evidence="8" key="1">
    <citation type="submission" date="2017-07" db="EMBL/GenBank/DDBJ databases">
        <title>Novel pathways for hydrocarbon cycling and metabolic interdependencies in hydrothermal sediment communities.</title>
        <authorList>
            <person name="Dombrowski N."/>
            <person name="Seitz K."/>
            <person name="Teske A."/>
            <person name="Baker B."/>
        </authorList>
    </citation>
    <scope>NUCLEOTIDE SEQUENCE [LARGE SCALE GENOMIC DNA]</scope>
</reference>
<evidence type="ECO:0000259" key="6">
    <source>
        <dbReference type="Pfam" id="PF07687"/>
    </source>
</evidence>
<gene>
    <name evidence="7" type="ORF">CGW93_03075</name>
</gene>
<accession>A0A257LU64</accession>
<feature type="domain" description="Peptidase M28" evidence="5">
    <location>
        <begin position="57"/>
        <end position="147"/>
    </location>
</feature>
<feature type="domain" description="Peptidase M20 dimerisation" evidence="6">
    <location>
        <begin position="175"/>
        <end position="262"/>
    </location>
</feature>
<keyword evidence="4" id="KW-0862">Zinc</keyword>
<comment type="caution">
    <text evidence="7">The sequence shown here is derived from an EMBL/GenBank/DDBJ whole genome shotgun (WGS) entry which is preliminary data.</text>
</comment>
<evidence type="ECO:0000256" key="4">
    <source>
        <dbReference type="ARBA" id="ARBA00022833"/>
    </source>
</evidence>
<dbReference type="Pfam" id="PF04389">
    <property type="entry name" value="Peptidase_M28"/>
    <property type="match status" value="1"/>
</dbReference>
<dbReference type="PROSITE" id="PS00758">
    <property type="entry name" value="ARGE_DAPE_CPG2_1"/>
    <property type="match status" value="1"/>
</dbReference>
<sequence length="296" mass="32374">MINKDRLLNTFLDLVRTGSESLDEREVLEKIKTILNNLGIPYKEDTAGEEIGSNANNLIAYVDGEGDPILLNAHVDTVKPGKGVEPVIHDNVIRSKGNTILGADDKAGVAAILEVLHVLKEQPIPHPPLNIVFTIAEEIGLYGAKSLDYSLINAKLGYAVDGTYPLVVGAPSQNTITVKIRGKAAHAGSAPEEGINAIVIASKAIDSFNWGRIDFETTANVGVIKGGRATNIVPDEVEVRMEVRSHNERKLEFYTNKILEAFWAAAKGKQIKGTWCYPQVKDKVHRSYTASRRTRR</sequence>